<dbReference type="HOGENOM" id="CLU_606533_0_0_7"/>
<dbReference type="EMBL" id="CP006585">
    <property type="protein sequence ID" value="AGW13175.1"/>
    <property type="molecule type" value="Genomic_DNA"/>
</dbReference>
<feature type="domain" description="Leucine-binding protein" evidence="3">
    <location>
        <begin position="63"/>
        <end position="348"/>
    </location>
</feature>
<dbReference type="Pfam" id="PF13458">
    <property type="entry name" value="Peripla_BP_6"/>
    <property type="match status" value="1"/>
</dbReference>
<dbReference type="InterPro" id="IPR051010">
    <property type="entry name" value="BCAA_transport"/>
</dbReference>
<comment type="similarity">
    <text evidence="1">Belongs to the leucine-binding protein family.</text>
</comment>
<dbReference type="STRING" id="1121448.DGI_1324"/>
<reference evidence="5" key="2">
    <citation type="submission" date="2013-07" db="EMBL/GenBank/DDBJ databases">
        <authorList>
            <person name="Morais-Silva F.O."/>
            <person name="Rezende A.M."/>
            <person name="Pimentel C."/>
            <person name="Resende D.M."/>
            <person name="Santos C.I."/>
            <person name="Clemente C."/>
            <person name="de Oliveira L.M."/>
            <person name="da Silva S.M."/>
            <person name="Costa D.A."/>
            <person name="Varela-Raposo A."/>
            <person name="Horacio E.C.A."/>
            <person name="Matos M."/>
            <person name="Flores O."/>
            <person name="Ruiz J.C."/>
            <person name="Rodrigues-Pousada C."/>
        </authorList>
    </citation>
    <scope>NUCLEOTIDE SEQUENCE [LARGE SCALE GENOMIC DNA]</scope>
    <source>
        <strain evidence="5">ATCC 19364 / DSM 1382 / NCIMB 9332 / VKM B-1759</strain>
    </source>
</reference>
<dbReference type="PATRIC" id="fig|1121448.10.peg.1321"/>
<sequence length="431" mass="47336">MARIVPTLQPLRVPRMFSRSCFLLLLAALMVVAGCAGRQAPSRTASPQSGGLLETRSAPTPQPVTVLLVLPLGNAYGAFASKVAAGAQIAVARLARDGVRVQLQIVDTAAADWLDQVMRTSPSVLIGGPMLAQDLMPLLSLAPRRQVFALMPEFPTGLPQEGRDAWRFFTSPRDHIETMLTTARDHFGVKDVGVLYPDESFGQRRAQLFQDVAREMGMLTKAAAAYDPAEPLRWNRQVAAFLEQGYAAGVPGGRHPGMEAVFLPDAWSQAQMLVPLFSYYQEDHMLVLGSALWDQTLAMRPEDQQPFRLAMFPGAWWEGNAAPEARALVSALGAKPDYWHALGYDFIRFAATMGPLPANADAQWINTRLQAVQHMAWSMAPLRWNARGMASQRLFVFAPTPSGPVPANLEAIRSRFAEAARNYRIRMNGMP</sequence>
<dbReference type="KEGG" id="dgg:DGI_1324"/>
<dbReference type="PROSITE" id="PS51257">
    <property type="entry name" value="PROKAR_LIPOPROTEIN"/>
    <property type="match status" value="1"/>
</dbReference>
<keyword evidence="5" id="KW-1185">Reference proteome</keyword>
<dbReference type="PANTHER" id="PTHR30483:SF6">
    <property type="entry name" value="PERIPLASMIC BINDING PROTEIN OF ABC TRANSPORTER FOR NATURAL AMINO ACIDS"/>
    <property type="match status" value="1"/>
</dbReference>
<keyword evidence="2" id="KW-0732">Signal</keyword>
<dbReference type="SUPFAM" id="SSF53822">
    <property type="entry name" value="Periplasmic binding protein-like I"/>
    <property type="match status" value="1"/>
</dbReference>
<evidence type="ECO:0000256" key="1">
    <source>
        <dbReference type="ARBA" id="ARBA00010062"/>
    </source>
</evidence>
<gene>
    <name evidence="4" type="ORF">DGI_1324</name>
</gene>
<organism evidence="4 5">
    <name type="scientific">Megalodesulfovibrio gigas (strain ATCC 19364 / DSM 1382 / NCIMB 9332 / VKM B-1759)</name>
    <name type="common">Desulfovibrio gigas</name>
    <dbReference type="NCBI Taxonomy" id="1121448"/>
    <lineage>
        <taxon>Bacteria</taxon>
        <taxon>Pseudomonadati</taxon>
        <taxon>Thermodesulfobacteriota</taxon>
        <taxon>Desulfovibrionia</taxon>
        <taxon>Desulfovibrionales</taxon>
        <taxon>Desulfovibrionaceae</taxon>
        <taxon>Megalodesulfovibrio</taxon>
    </lineage>
</organism>
<accession>T2G9B4</accession>
<evidence type="ECO:0000256" key="2">
    <source>
        <dbReference type="ARBA" id="ARBA00022729"/>
    </source>
</evidence>
<dbReference type="Gene3D" id="3.40.50.2300">
    <property type="match status" value="2"/>
</dbReference>
<dbReference type="InterPro" id="IPR028082">
    <property type="entry name" value="Peripla_BP_I"/>
</dbReference>
<dbReference type="Proteomes" id="UP000016587">
    <property type="component" value="Chromosome"/>
</dbReference>
<protein>
    <recommendedName>
        <fullName evidence="3">Leucine-binding protein domain-containing protein</fullName>
    </recommendedName>
</protein>
<evidence type="ECO:0000313" key="4">
    <source>
        <dbReference type="EMBL" id="AGW13175.1"/>
    </source>
</evidence>
<reference evidence="4 5" key="1">
    <citation type="journal article" date="2013" name="J. Bacteriol.">
        <title>Roles of HynAB and Ech, the only two hydrogenases found in the model sulfate reducer Desulfovibrio gigas.</title>
        <authorList>
            <person name="Morais-Silva F.O."/>
            <person name="Santos C.I."/>
            <person name="Rodrigues R."/>
            <person name="Pereira I.A."/>
            <person name="Rodrigues-Pousada C."/>
        </authorList>
    </citation>
    <scope>NUCLEOTIDE SEQUENCE [LARGE SCALE GENOMIC DNA]</scope>
    <source>
        <strain evidence="5">ATCC 19364 / DSM 1382 / NCIMB 9332 / VKM B-1759</strain>
    </source>
</reference>
<evidence type="ECO:0000313" key="5">
    <source>
        <dbReference type="Proteomes" id="UP000016587"/>
    </source>
</evidence>
<dbReference type="PANTHER" id="PTHR30483">
    <property type="entry name" value="LEUCINE-SPECIFIC-BINDING PROTEIN"/>
    <property type="match status" value="1"/>
</dbReference>
<dbReference type="InterPro" id="IPR028081">
    <property type="entry name" value="Leu-bd"/>
</dbReference>
<dbReference type="eggNOG" id="COG0683">
    <property type="taxonomic scope" value="Bacteria"/>
</dbReference>
<name>T2G9B4_MEGG1</name>
<evidence type="ECO:0000259" key="3">
    <source>
        <dbReference type="Pfam" id="PF13458"/>
    </source>
</evidence>
<dbReference type="AlphaFoldDB" id="T2G9B4"/>
<proteinExistence type="inferred from homology"/>